<gene>
    <name evidence="2" type="ORF">ERS852572_00550</name>
</gene>
<dbReference type="SUPFAM" id="SSF52540">
    <property type="entry name" value="P-loop containing nucleoside triphosphate hydrolases"/>
    <property type="match status" value="1"/>
</dbReference>
<name>A0A173RQ77_9FIRM</name>
<dbReference type="Pfam" id="PF04851">
    <property type="entry name" value="ResIII"/>
    <property type="match status" value="1"/>
</dbReference>
<sequence>MRELGFRRVLFLVHRGQLARQTRKSYEKVFANTVSMGLVGAGYHEYEADYVFATVQTLNRDEHLLQYAKDAFDCIVLDDERVIIRTKLEKPSKIKGLALI</sequence>
<feature type="domain" description="Helicase/UvrB N-terminal" evidence="1">
    <location>
        <begin position="7"/>
        <end position="79"/>
    </location>
</feature>
<dbReference type="Gene3D" id="3.40.50.300">
    <property type="entry name" value="P-loop containing nucleotide triphosphate hydrolases"/>
    <property type="match status" value="1"/>
</dbReference>
<dbReference type="EMBL" id="CYXZ01000003">
    <property type="protein sequence ID" value="CUM80143.1"/>
    <property type="molecule type" value="Genomic_DNA"/>
</dbReference>
<reference evidence="2 3" key="1">
    <citation type="submission" date="2015-09" db="EMBL/GenBank/DDBJ databases">
        <authorList>
            <consortium name="Pathogen Informatics"/>
        </authorList>
    </citation>
    <scope>NUCLEOTIDE SEQUENCE [LARGE SCALE GENOMIC DNA]</scope>
    <source>
        <strain evidence="2 3">2789STDY5834960</strain>
    </source>
</reference>
<organism evidence="2 3">
    <name type="scientific">Roseburia intestinalis</name>
    <dbReference type="NCBI Taxonomy" id="166486"/>
    <lineage>
        <taxon>Bacteria</taxon>
        <taxon>Bacillati</taxon>
        <taxon>Bacillota</taxon>
        <taxon>Clostridia</taxon>
        <taxon>Lachnospirales</taxon>
        <taxon>Lachnospiraceae</taxon>
        <taxon>Roseburia</taxon>
    </lineage>
</organism>
<evidence type="ECO:0000313" key="3">
    <source>
        <dbReference type="Proteomes" id="UP000095350"/>
    </source>
</evidence>
<dbReference type="GO" id="GO:0016787">
    <property type="term" value="F:hydrolase activity"/>
    <property type="evidence" value="ECO:0007669"/>
    <property type="project" value="InterPro"/>
</dbReference>
<evidence type="ECO:0000259" key="1">
    <source>
        <dbReference type="Pfam" id="PF04851"/>
    </source>
</evidence>
<dbReference type="AlphaFoldDB" id="A0A173RQ77"/>
<dbReference type="Proteomes" id="UP000095350">
    <property type="component" value="Unassembled WGS sequence"/>
</dbReference>
<dbReference type="STRING" id="166486.ERS852572_00550"/>
<dbReference type="PaxDb" id="166486-ERS852572_00550"/>
<evidence type="ECO:0000313" key="2">
    <source>
        <dbReference type="EMBL" id="CUM80143.1"/>
    </source>
</evidence>
<proteinExistence type="predicted"/>
<dbReference type="GO" id="GO:0003677">
    <property type="term" value="F:DNA binding"/>
    <property type="evidence" value="ECO:0007669"/>
    <property type="project" value="InterPro"/>
</dbReference>
<dbReference type="InterPro" id="IPR027417">
    <property type="entry name" value="P-loop_NTPase"/>
</dbReference>
<dbReference type="GO" id="GO:0005524">
    <property type="term" value="F:ATP binding"/>
    <property type="evidence" value="ECO:0007669"/>
    <property type="project" value="InterPro"/>
</dbReference>
<accession>A0A173RQ77</accession>
<protein>
    <submittedName>
        <fullName evidence="2">Predicted HKD family nuclease</fullName>
    </submittedName>
</protein>
<dbReference type="InterPro" id="IPR006935">
    <property type="entry name" value="Helicase/UvrB_N"/>
</dbReference>